<comment type="caution">
    <text evidence="1">The sequence shown here is derived from an EMBL/GenBank/DDBJ whole genome shotgun (WGS) entry which is preliminary data.</text>
</comment>
<keyword evidence="1" id="KW-0238">DNA-binding</keyword>
<gene>
    <name evidence="1" type="ORF">DVJ77_19525</name>
</gene>
<organism evidence="1 2">
    <name type="scientific">Dyella tabacisoli</name>
    <dbReference type="NCBI Taxonomy" id="2282381"/>
    <lineage>
        <taxon>Bacteria</taxon>
        <taxon>Pseudomonadati</taxon>
        <taxon>Pseudomonadota</taxon>
        <taxon>Gammaproteobacteria</taxon>
        <taxon>Lysobacterales</taxon>
        <taxon>Rhodanobacteraceae</taxon>
        <taxon>Dyella</taxon>
    </lineage>
</organism>
<sequence length="109" mass="12180">MPADRGRVTAVANIFAVARETPRLWFLGKVMPEIPRLIEIVDTFGTTLDWLVLGRGEVSAPYKGLKNQRVGEEKAVYETLSAQERAVIAAMRELSEKRRAGLLALLTER</sequence>
<dbReference type="AlphaFoldDB" id="A0A369UP31"/>
<reference evidence="1 2" key="1">
    <citation type="submission" date="2018-07" db="EMBL/GenBank/DDBJ databases">
        <title>Dyella tabacisoli L4-6T, whole genome shotgun sequence.</title>
        <authorList>
            <person name="Zhou X.-K."/>
            <person name="Li W.-J."/>
            <person name="Duan Y.-Q."/>
        </authorList>
    </citation>
    <scope>NUCLEOTIDE SEQUENCE [LARGE SCALE GENOMIC DNA]</scope>
    <source>
        <strain evidence="1 2">L4-6</strain>
    </source>
</reference>
<proteinExistence type="predicted"/>
<keyword evidence="2" id="KW-1185">Reference proteome</keyword>
<dbReference type="EMBL" id="QQAH01000022">
    <property type="protein sequence ID" value="RDD80089.1"/>
    <property type="molecule type" value="Genomic_DNA"/>
</dbReference>
<dbReference type="GO" id="GO:0003677">
    <property type="term" value="F:DNA binding"/>
    <property type="evidence" value="ECO:0007669"/>
    <property type="project" value="UniProtKB-KW"/>
</dbReference>
<name>A0A369UP31_9GAMM</name>
<dbReference type="Proteomes" id="UP000253782">
    <property type="component" value="Unassembled WGS sequence"/>
</dbReference>
<dbReference type="OrthoDB" id="9772064at2"/>
<evidence type="ECO:0000313" key="1">
    <source>
        <dbReference type="EMBL" id="RDD80089.1"/>
    </source>
</evidence>
<accession>A0A369UP31</accession>
<protein>
    <submittedName>
        <fullName evidence="1">DNA-binding protein</fullName>
    </submittedName>
</protein>
<evidence type="ECO:0000313" key="2">
    <source>
        <dbReference type="Proteomes" id="UP000253782"/>
    </source>
</evidence>